<keyword evidence="2 7" id="KW-0349">Heme</keyword>
<dbReference type="SUPFAM" id="SSF48264">
    <property type="entry name" value="Cytochrome P450"/>
    <property type="match status" value="1"/>
</dbReference>
<dbReference type="PRINTS" id="PR00385">
    <property type="entry name" value="P450"/>
</dbReference>
<evidence type="ECO:0000256" key="1">
    <source>
        <dbReference type="ARBA" id="ARBA00010617"/>
    </source>
</evidence>
<dbReference type="GO" id="GO:0005506">
    <property type="term" value="F:iron ion binding"/>
    <property type="evidence" value="ECO:0007669"/>
    <property type="project" value="InterPro"/>
</dbReference>
<evidence type="ECO:0000256" key="5">
    <source>
        <dbReference type="ARBA" id="ARBA00023004"/>
    </source>
</evidence>
<sequence>MSQVSEARPATVSTEPRTIPLRRALPALVRDPLGALVDFAQDADGDVVRLNLGSFRPYLVSHPEHLQRVLRDNVANYTRDGDGLLWRPVRRIVGDAILVAEGEIWESSRGALQPLFTAKRAETLVDKMAEAINEAVDEWLEPALAGRPIDGGAELTRIVLRTTMRVLFADRISVPDALRISAALDTVTTAMLPRLLMPAVPYAVPMPGDRRFREAVRTIDEVVLPIIREARAHPTDGDDIISTLCRPRADGSEPDEYAIRGDVVAMFSTATETTIALLSWLWPVLASRPDVAERMTDEIEQVVGAERVGREHLPQLRYGRMVLDEMLRLYPAGWMIPRTAVGDDVLGGVRIKAGGTVLVSPYVTQRMSTFWTDPALFDPERFAPELPRRRYRYSYFPFGGGPHQCLGQYLFLLEAQLIVSTVLSRYRFRLREPVDLTPRMGASLQPKQRAEVILTPVERPVAS</sequence>
<dbReference type="PRINTS" id="PR00463">
    <property type="entry name" value="EP450I"/>
</dbReference>
<keyword evidence="3 7" id="KW-0479">Metal-binding</keyword>
<dbReference type="Pfam" id="PF00067">
    <property type="entry name" value="p450"/>
    <property type="match status" value="1"/>
</dbReference>
<dbReference type="Proteomes" id="UP000198864">
    <property type="component" value="Unassembled WGS sequence"/>
</dbReference>
<evidence type="ECO:0000256" key="7">
    <source>
        <dbReference type="PIRSR" id="PIRSR602401-1"/>
    </source>
</evidence>
<dbReference type="InterPro" id="IPR001128">
    <property type="entry name" value="Cyt_P450"/>
</dbReference>
<evidence type="ECO:0000256" key="3">
    <source>
        <dbReference type="ARBA" id="ARBA00022723"/>
    </source>
</evidence>
<evidence type="ECO:0000256" key="2">
    <source>
        <dbReference type="ARBA" id="ARBA00022617"/>
    </source>
</evidence>
<keyword evidence="6 8" id="KW-0503">Monooxygenase</keyword>
<dbReference type="GO" id="GO:0004497">
    <property type="term" value="F:monooxygenase activity"/>
    <property type="evidence" value="ECO:0007669"/>
    <property type="project" value="UniProtKB-KW"/>
</dbReference>
<dbReference type="GO" id="GO:0016705">
    <property type="term" value="F:oxidoreductase activity, acting on paired donors, with incorporation or reduction of molecular oxygen"/>
    <property type="evidence" value="ECO:0007669"/>
    <property type="project" value="InterPro"/>
</dbReference>
<evidence type="ECO:0000256" key="4">
    <source>
        <dbReference type="ARBA" id="ARBA00023002"/>
    </source>
</evidence>
<dbReference type="PANTHER" id="PTHR24291:SF50">
    <property type="entry name" value="BIFUNCTIONAL ALBAFLAVENONE MONOOXYGENASE_TERPENE SYNTHASE"/>
    <property type="match status" value="1"/>
</dbReference>
<dbReference type="PANTHER" id="PTHR24291">
    <property type="entry name" value="CYTOCHROME P450 FAMILY 4"/>
    <property type="match status" value="1"/>
</dbReference>
<reference evidence="9 10" key="1">
    <citation type="submission" date="2016-06" db="EMBL/GenBank/DDBJ databases">
        <authorList>
            <person name="Kjaerup R.B."/>
            <person name="Dalgaard T.S."/>
            <person name="Juul-Madsen H.R."/>
        </authorList>
    </citation>
    <scope>NUCLEOTIDE SEQUENCE [LARGE SCALE GENOMIC DNA]</scope>
    <source>
        <strain evidence="9 10">DSM 44871</strain>
    </source>
</reference>
<evidence type="ECO:0000256" key="6">
    <source>
        <dbReference type="ARBA" id="ARBA00023033"/>
    </source>
</evidence>
<name>A0A1C4YXZ6_9ACTN</name>
<evidence type="ECO:0000313" key="9">
    <source>
        <dbReference type="EMBL" id="SCF25629.1"/>
    </source>
</evidence>
<gene>
    <name evidence="9" type="ORF">GA0070561_4678</name>
</gene>
<dbReference type="PROSITE" id="PS00086">
    <property type="entry name" value="CYTOCHROME_P450"/>
    <property type="match status" value="1"/>
</dbReference>
<dbReference type="InterPro" id="IPR017972">
    <property type="entry name" value="Cyt_P450_CS"/>
</dbReference>
<dbReference type="InterPro" id="IPR036396">
    <property type="entry name" value="Cyt_P450_sf"/>
</dbReference>
<feature type="binding site" description="axial binding residue" evidence="7">
    <location>
        <position position="405"/>
    </location>
    <ligand>
        <name>heme</name>
        <dbReference type="ChEBI" id="CHEBI:30413"/>
    </ligand>
    <ligandPart>
        <name>Fe</name>
        <dbReference type="ChEBI" id="CHEBI:18248"/>
    </ligandPart>
</feature>
<accession>A0A1C4YXZ6</accession>
<dbReference type="STRING" id="285676.GA0070561_4678"/>
<dbReference type="EMBL" id="FMCR01000005">
    <property type="protein sequence ID" value="SCF25629.1"/>
    <property type="molecule type" value="Genomic_DNA"/>
</dbReference>
<comment type="cofactor">
    <cofactor evidence="7">
        <name>heme</name>
        <dbReference type="ChEBI" id="CHEBI:30413"/>
    </cofactor>
</comment>
<proteinExistence type="inferred from homology"/>
<dbReference type="InterPro" id="IPR002401">
    <property type="entry name" value="Cyt_P450_E_grp-I"/>
</dbReference>
<dbReference type="Gene3D" id="1.10.630.10">
    <property type="entry name" value="Cytochrome P450"/>
    <property type="match status" value="1"/>
</dbReference>
<dbReference type="AlphaFoldDB" id="A0A1C4YXZ6"/>
<dbReference type="GO" id="GO:0020037">
    <property type="term" value="F:heme binding"/>
    <property type="evidence" value="ECO:0007669"/>
    <property type="project" value="InterPro"/>
</dbReference>
<comment type="similarity">
    <text evidence="1 8">Belongs to the cytochrome P450 family.</text>
</comment>
<keyword evidence="5 7" id="KW-0408">Iron</keyword>
<evidence type="ECO:0000256" key="8">
    <source>
        <dbReference type="RuleBase" id="RU000461"/>
    </source>
</evidence>
<keyword evidence="4 8" id="KW-0560">Oxidoreductase</keyword>
<organism evidence="9 10">
    <name type="scientific">Micromonospora saelicesensis</name>
    <dbReference type="NCBI Taxonomy" id="285676"/>
    <lineage>
        <taxon>Bacteria</taxon>
        <taxon>Bacillati</taxon>
        <taxon>Actinomycetota</taxon>
        <taxon>Actinomycetes</taxon>
        <taxon>Micromonosporales</taxon>
        <taxon>Micromonosporaceae</taxon>
        <taxon>Micromonospora</taxon>
    </lineage>
</organism>
<protein>
    <submittedName>
        <fullName evidence="9">Cytochrome P450</fullName>
    </submittedName>
</protein>
<evidence type="ECO:0000313" key="10">
    <source>
        <dbReference type="Proteomes" id="UP000198864"/>
    </source>
</evidence>
<dbReference type="InterPro" id="IPR050196">
    <property type="entry name" value="Cytochrome_P450_Monoox"/>
</dbReference>